<sequence length="66" mass="7096">MEIGYGSQYWKLDGTPMGKVWAANLFSFSEPDVPSLKRAHSWSSSAPILDSDSGVDVAGTFLNVCA</sequence>
<organism evidence="1">
    <name type="scientific">freshwater metagenome</name>
    <dbReference type="NCBI Taxonomy" id="449393"/>
    <lineage>
        <taxon>unclassified sequences</taxon>
        <taxon>metagenomes</taxon>
        <taxon>ecological metagenomes</taxon>
    </lineage>
</organism>
<evidence type="ECO:0000313" key="1">
    <source>
        <dbReference type="EMBL" id="CAB4915189.1"/>
    </source>
</evidence>
<dbReference type="AlphaFoldDB" id="A0A6J7HHR3"/>
<protein>
    <submittedName>
        <fullName evidence="1">Unannotated protein</fullName>
    </submittedName>
</protein>
<reference evidence="1" key="1">
    <citation type="submission" date="2020-05" db="EMBL/GenBank/DDBJ databases">
        <authorList>
            <person name="Chiriac C."/>
            <person name="Salcher M."/>
            <person name="Ghai R."/>
            <person name="Kavagutti S V."/>
        </authorList>
    </citation>
    <scope>NUCLEOTIDE SEQUENCE</scope>
</reference>
<name>A0A6J7HHR3_9ZZZZ</name>
<proteinExistence type="predicted"/>
<dbReference type="EMBL" id="CAFBMS010000023">
    <property type="protein sequence ID" value="CAB4915189.1"/>
    <property type="molecule type" value="Genomic_DNA"/>
</dbReference>
<accession>A0A6J7HHR3</accession>
<gene>
    <name evidence="1" type="ORF">UFOPK3614_00544</name>
</gene>